<evidence type="ECO:0000313" key="2">
    <source>
        <dbReference type="Proteomes" id="UP000461595"/>
    </source>
</evidence>
<dbReference type="EMBL" id="WSRS01000025">
    <property type="protein sequence ID" value="MVX58807.1"/>
    <property type="molecule type" value="Genomic_DNA"/>
</dbReference>
<dbReference type="RefSeq" id="WP_160332619.1">
    <property type="nucleotide sequence ID" value="NZ_WSRS01000025.1"/>
</dbReference>
<protein>
    <submittedName>
        <fullName evidence="1">Accessory Sec system protein Asp3</fullName>
    </submittedName>
</protein>
<dbReference type="Proteomes" id="UP000461595">
    <property type="component" value="Unassembled WGS sequence"/>
</dbReference>
<name>A0A7X3G853_9STRE</name>
<dbReference type="InterPro" id="IPR022259">
    <property type="entry name" value="Acessory_Sec_prot_Asp3"/>
</dbReference>
<dbReference type="OrthoDB" id="2042927at2"/>
<evidence type="ECO:0000313" key="1">
    <source>
        <dbReference type="EMBL" id="MVX58807.1"/>
    </source>
</evidence>
<sequence length="179" mass="20532">MRKDLIHRVMWDQVYSKDAYLYGTSLVFGEEGTVFENQRMASGKLICRFDSATNYQVKRASPSLPLLVPGHSYWLEIAIDAEPQGCFFLEVTYFNRQEEQLGFEVLRQHQGTITYPAEAFRYTLTVKSAGASRLVVKGISIYTQETVTSFGLDKPLEKRYLAEELPADLYLVQNLIKTR</sequence>
<reference evidence="1 2" key="1">
    <citation type="submission" date="2019-12" db="EMBL/GenBank/DDBJ databases">
        <title>Microbes associate with the intestines of laboratory mice.</title>
        <authorList>
            <person name="Navarre W."/>
            <person name="Wong E."/>
        </authorList>
    </citation>
    <scope>NUCLEOTIDE SEQUENCE [LARGE SCALE GENOMIC DNA]</scope>
    <source>
        <strain evidence="1 2">NM51_B2-22</strain>
    </source>
</reference>
<dbReference type="AlphaFoldDB" id="A0A7X3G853"/>
<dbReference type="GO" id="GO:0015031">
    <property type="term" value="P:protein transport"/>
    <property type="evidence" value="ECO:0007669"/>
    <property type="project" value="InterPro"/>
</dbReference>
<dbReference type="NCBIfam" id="TIGR03711">
    <property type="entry name" value="acc_sec_asp3"/>
    <property type="match status" value="1"/>
</dbReference>
<gene>
    <name evidence="1" type="primary">asp3</name>
    <name evidence="1" type="ORF">E5983_03990</name>
</gene>
<dbReference type="Pfam" id="PF15432">
    <property type="entry name" value="Sec-ASP3"/>
    <property type="match status" value="1"/>
</dbReference>
<comment type="caution">
    <text evidence="1">The sequence shown here is derived from an EMBL/GenBank/DDBJ whole genome shotgun (WGS) entry which is preliminary data.</text>
</comment>
<accession>A0A7X3G853</accession>
<organism evidence="1 2">
    <name type="scientific">Streptococcus danieliae</name>
    <dbReference type="NCBI Taxonomy" id="747656"/>
    <lineage>
        <taxon>Bacteria</taxon>
        <taxon>Bacillati</taxon>
        <taxon>Bacillota</taxon>
        <taxon>Bacilli</taxon>
        <taxon>Lactobacillales</taxon>
        <taxon>Streptococcaceae</taxon>
        <taxon>Streptococcus</taxon>
    </lineage>
</organism>
<proteinExistence type="predicted"/>